<comment type="subcellular location">
    <subcellularLocation>
        <location evidence="1">Nucleus</location>
        <location evidence="1">Nucleolus</location>
    </subcellularLocation>
</comment>
<evidence type="ECO:0000256" key="2">
    <source>
        <dbReference type="ARBA" id="ARBA00006856"/>
    </source>
</evidence>
<feature type="region of interest" description="Disordered" evidence="4">
    <location>
        <begin position="156"/>
        <end position="294"/>
    </location>
</feature>
<dbReference type="Gene3D" id="1.25.40.180">
    <property type="match status" value="1"/>
</dbReference>
<sequence length="860" mass="96415">MRQREHTGPQLPKELRDQFGGGAPTRKRGGHVYNGPVNRKDRRKAERDAKKSHKQQKPNRSSSHNALARARVQREAEPQDEEEEDAVDWSDEDEPAQSPARTTQAPAKGILKKSQAAPILVAEASPPPAAKVPRIVKDRLAQDDAEIAALEKKLGLKKRKKKSKGGDDDDALDDIFGDLGDFGSDADDLRLNPTKRKRHQDEEWLAIKRRKALGGSVETAQDEESDLDGLDSDAVDSEGESAIAEDEEGPEDVDDSEDDAADRNGSDFGDLDSEEEEEEEEVEPPPRVRENPYVAPVPAGAVPAKYIPPALRAPPSSDSEALARLRRQTQGLFNRLSDANMMSIVKDIEKLYQNNPRGYVTTTLIDLLIGMLADPTMLIDTFLILHAGFIAAIYKIVGPDFGAQMLERIVLEFDRHYQPNKDGIGKHTTNLTSVLAELYCFQVVGCKLIFDYIKLFLDELSEINTELLLRIVRVSGSQLRQDDPSSLKDIVILLQKSVARVGEKNLPVRTKFMIETINDLKNNRMKTGVAASAVVREHTISMKKQLGTLNTRNLKGSEPLRIGLADIRDTDKKGKWWLVGASWRSNMAGEPQEKMNDKEDEEEHVEVADTGDDGEIDLLQLAKEQRMNTDVRRAIFVTVMSSSDYKDAHIRLLKLRLKKAEEVEIPRVILHCAGCEDLYNPYYTALARKFCTDHKSRKTFQFALWDIFRKLGEKKHDDDASDDEDDLESDMSLRRVVTLGKLYGTLIANGDLSIVGLKTLNFPYLKPKTKTMVEVMLVTIIVESQKSHKDKRSEKALLNVFINLDAVPEMITGVQYFVKKVVSKTEITANSKEKDTVKWACKVIMGLLERLMASTTLDED</sequence>
<dbReference type="InterPro" id="IPR050781">
    <property type="entry name" value="CWC22_splicing_factor"/>
</dbReference>
<feature type="compositionally biased region" description="Acidic residues" evidence="4">
    <location>
        <begin position="78"/>
        <end position="95"/>
    </location>
</feature>
<feature type="compositionally biased region" description="Acidic residues" evidence="4">
    <location>
        <begin position="220"/>
        <end position="260"/>
    </location>
</feature>
<dbReference type="InterPro" id="IPR003890">
    <property type="entry name" value="MIF4G-like_typ-3"/>
</dbReference>
<dbReference type="PANTHER" id="PTHR18034">
    <property type="entry name" value="CELL CYCLE CONTROL PROTEIN CWF22-RELATED"/>
    <property type="match status" value="1"/>
</dbReference>
<dbReference type="PANTHER" id="PTHR18034:SF4">
    <property type="entry name" value="NUCLEOLAR MIF4G DOMAIN-CONTAINING PROTEIN 1"/>
    <property type="match status" value="1"/>
</dbReference>
<evidence type="ECO:0000256" key="4">
    <source>
        <dbReference type="SAM" id="MobiDB-lite"/>
    </source>
</evidence>
<gene>
    <name evidence="6" type="ORF">CC84DRAFT_1210931</name>
</gene>
<accession>A0A177CUM3</accession>
<dbReference type="GeneID" id="28765819"/>
<feature type="compositionally biased region" description="Basic and acidic residues" evidence="4">
    <location>
        <begin position="1"/>
        <end position="17"/>
    </location>
</feature>
<evidence type="ECO:0000256" key="3">
    <source>
        <dbReference type="ARBA" id="ARBA00023242"/>
    </source>
</evidence>
<evidence type="ECO:0000256" key="1">
    <source>
        <dbReference type="ARBA" id="ARBA00004604"/>
    </source>
</evidence>
<dbReference type="STRING" id="1460663.A0A177CUM3"/>
<dbReference type="RefSeq" id="XP_018041620.1">
    <property type="nucleotide sequence ID" value="XM_018182333.1"/>
</dbReference>
<dbReference type="FunCoup" id="A0A177CUM3">
    <property type="interactions" value="613"/>
</dbReference>
<dbReference type="InterPro" id="IPR016024">
    <property type="entry name" value="ARM-type_fold"/>
</dbReference>
<dbReference type="GO" id="GO:0003723">
    <property type="term" value="F:RNA binding"/>
    <property type="evidence" value="ECO:0007669"/>
    <property type="project" value="InterPro"/>
</dbReference>
<feature type="region of interest" description="Disordered" evidence="4">
    <location>
        <begin position="1"/>
        <end position="111"/>
    </location>
</feature>
<feature type="compositionally biased region" description="Acidic residues" evidence="4">
    <location>
        <begin position="269"/>
        <end position="283"/>
    </location>
</feature>
<proteinExistence type="inferred from homology"/>
<reference evidence="6 7" key="1">
    <citation type="submission" date="2016-05" db="EMBL/GenBank/DDBJ databases">
        <title>Comparative analysis of secretome profiles of manganese(II)-oxidizing ascomycete fungi.</title>
        <authorList>
            <consortium name="DOE Joint Genome Institute"/>
            <person name="Zeiner C.A."/>
            <person name="Purvine S.O."/>
            <person name="Zink E.M."/>
            <person name="Wu S."/>
            <person name="Pasa-Tolic L."/>
            <person name="Chaput D.L."/>
            <person name="Haridas S."/>
            <person name="Grigoriev I.V."/>
            <person name="Santelli C.M."/>
            <person name="Hansel C.M."/>
        </authorList>
    </citation>
    <scope>NUCLEOTIDE SEQUENCE [LARGE SCALE GENOMIC DNA]</scope>
    <source>
        <strain evidence="6 7">AP3s5-JAC2a</strain>
    </source>
</reference>
<dbReference type="SMART" id="SM00544">
    <property type="entry name" value="MA3"/>
    <property type="match status" value="1"/>
</dbReference>
<dbReference type="EMBL" id="KV441548">
    <property type="protein sequence ID" value="OAG11255.1"/>
    <property type="molecule type" value="Genomic_DNA"/>
</dbReference>
<comment type="similarity">
    <text evidence="2">Belongs to the CWC22 family.</text>
</comment>
<feature type="domain" description="MI" evidence="5">
    <location>
        <begin position="630"/>
        <end position="762"/>
    </location>
</feature>
<dbReference type="GO" id="GO:0042274">
    <property type="term" value="P:ribosomal small subunit biogenesis"/>
    <property type="evidence" value="ECO:0007669"/>
    <property type="project" value="TreeGrafter"/>
</dbReference>
<dbReference type="AlphaFoldDB" id="A0A177CUM3"/>
<keyword evidence="3" id="KW-0539">Nucleus</keyword>
<evidence type="ECO:0000313" key="7">
    <source>
        <dbReference type="Proteomes" id="UP000077069"/>
    </source>
</evidence>
<name>A0A177CUM3_9PLEO</name>
<keyword evidence="7" id="KW-1185">Reference proteome</keyword>
<feature type="compositionally biased region" description="Acidic residues" evidence="4">
    <location>
        <begin position="167"/>
        <end position="176"/>
    </location>
</feature>
<dbReference type="OrthoDB" id="361797at2759"/>
<dbReference type="InterPro" id="IPR003891">
    <property type="entry name" value="Initiation_fac_eIF4g_MI"/>
</dbReference>
<dbReference type="GO" id="GO:0005730">
    <property type="term" value="C:nucleolus"/>
    <property type="evidence" value="ECO:0007669"/>
    <property type="project" value="UniProtKB-SubCell"/>
</dbReference>
<dbReference type="Proteomes" id="UP000077069">
    <property type="component" value="Unassembled WGS sequence"/>
</dbReference>
<dbReference type="Pfam" id="PF02854">
    <property type="entry name" value="MIF4G"/>
    <property type="match status" value="1"/>
</dbReference>
<evidence type="ECO:0000313" key="6">
    <source>
        <dbReference type="EMBL" id="OAG11255.1"/>
    </source>
</evidence>
<evidence type="ECO:0000259" key="5">
    <source>
        <dbReference type="PROSITE" id="PS51366"/>
    </source>
</evidence>
<dbReference type="Pfam" id="PF02847">
    <property type="entry name" value="MA3"/>
    <property type="match status" value="1"/>
</dbReference>
<dbReference type="InParanoid" id="A0A177CUM3"/>
<dbReference type="SUPFAM" id="SSF48371">
    <property type="entry name" value="ARM repeat"/>
    <property type="match status" value="1"/>
</dbReference>
<dbReference type="FunFam" id="1.25.40.180:FF:000050">
    <property type="entry name" value="Nuclear protein (Sgd1), putative"/>
    <property type="match status" value="1"/>
</dbReference>
<organism evidence="6 7">
    <name type="scientific">Paraphaeosphaeria sporulosa</name>
    <dbReference type="NCBI Taxonomy" id="1460663"/>
    <lineage>
        <taxon>Eukaryota</taxon>
        <taxon>Fungi</taxon>
        <taxon>Dikarya</taxon>
        <taxon>Ascomycota</taxon>
        <taxon>Pezizomycotina</taxon>
        <taxon>Dothideomycetes</taxon>
        <taxon>Pleosporomycetidae</taxon>
        <taxon>Pleosporales</taxon>
        <taxon>Massarineae</taxon>
        <taxon>Didymosphaeriaceae</taxon>
        <taxon>Paraphaeosphaeria</taxon>
    </lineage>
</organism>
<protein>
    <recommendedName>
        <fullName evidence="5">MI domain-containing protein</fullName>
    </recommendedName>
</protein>
<dbReference type="PROSITE" id="PS51366">
    <property type="entry name" value="MI"/>
    <property type="match status" value="1"/>
</dbReference>
<dbReference type="SMART" id="SM00543">
    <property type="entry name" value="MIF4G"/>
    <property type="match status" value="1"/>
</dbReference>